<protein>
    <recommendedName>
        <fullName evidence="3">Peptidase A1 domain-containing protein</fullName>
    </recommendedName>
</protein>
<evidence type="ECO:0000259" key="3">
    <source>
        <dbReference type="PROSITE" id="PS51767"/>
    </source>
</evidence>
<evidence type="ECO:0000313" key="5">
    <source>
        <dbReference type="Proteomes" id="UP000785679"/>
    </source>
</evidence>
<evidence type="ECO:0000256" key="1">
    <source>
        <dbReference type="SAM" id="Phobius"/>
    </source>
</evidence>
<organism evidence="4 5">
    <name type="scientific">Halteria grandinella</name>
    <dbReference type="NCBI Taxonomy" id="5974"/>
    <lineage>
        <taxon>Eukaryota</taxon>
        <taxon>Sar</taxon>
        <taxon>Alveolata</taxon>
        <taxon>Ciliophora</taxon>
        <taxon>Intramacronucleata</taxon>
        <taxon>Spirotrichea</taxon>
        <taxon>Stichotrichia</taxon>
        <taxon>Sporadotrichida</taxon>
        <taxon>Halteriidae</taxon>
        <taxon>Halteria</taxon>
    </lineage>
</organism>
<proteinExistence type="predicted"/>
<keyword evidence="5" id="KW-1185">Reference proteome</keyword>
<dbReference type="Pfam" id="PF00026">
    <property type="entry name" value="Asp"/>
    <property type="match status" value="1"/>
</dbReference>
<evidence type="ECO:0000313" key="4">
    <source>
        <dbReference type="EMBL" id="TNV79455.1"/>
    </source>
</evidence>
<sequence length="473" mass="52969">MTRKFLSAVALCVSSFICLSSAQDLKGFTQYMPSRQSRAELEAQWNAPKPTPQRKTLKAGKTVEANFLQNYQIETLLGINNQPANMTLSINSDMILIPSSDCTYKCERKVYKTSSTAKVLSTDASYGNLDFSNFTVPYDNTTFFGNQVQDRVCLKNANSTCLPQTRSSDFSQFLYIKDYTNEFMPSQTYRGQGILGLAPTNRTSLPSYIDYLKNYSFIDTASFSLYQNQLGSKGKIVFGQRDDNMHMLNYTINITHLGDQPQPFRTFHASDVKFGNYTFTPTVRPNEDTIPRVATAISTLYPFILFQQTSDISVGKPDIDAALTILFGDIQYRNITEDGLLIQPYFPQTDCADIANNAKDFGVEFVSEQNYKFILNQALYSKDGDDCSIKLAFSFNAKSDLLVLGQPAMKNMNLTIDFENNLIGFSSGKSLSVQVTKYTGRVAILLTVFALIALAGLSINFSINRAHRVQKEK</sequence>
<dbReference type="AlphaFoldDB" id="A0A8J8NRZ2"/>
<accession>A0A8J8NRZ2</accession>
<dbReference type="PROSITE" id="PS51767">
    <property type="entry name" value="PEPTIDASE_A1"/>
    <property type="match status" value="1"/>
</dbReference>
<comment type="caution">
    <text evidence="4">The sequence shown here is derived from an EMBL/GenBank/DDBJ whole genome shotgun (WGS) entry which is preliminary data.</text>
</comment>
<dbReference type="Proteomes" id="UP000785679">
    <property type="component" value="Unassembled WGS sequence"/>
</dbReference>
<keyword evidence="1" id="KW-0472">Membrane</keyword>
<dbReference type="EMBL" id="RRYP01008892">
    <property type="protein sequence ID" value="TNV79455.1"/>
    <property type="molecule type" value="Genomic_DNA"/>
</dbReference>
<feature type="chain" id="PRO_5035238737" description="Peptidase A1 domain-containing protein" evidence="2">
    <location>
        <begin position="23"/>
        <end position="473"/>
    </location>
</feature>
<gene>
    <name evidence="4" type="ORF">FGO68_gene16463</name>
</gene>
<feature type="domain" description="Peptidase A1" evidence="3">
    <location>
        <begin position="71"/>
        <end position="426"/>
    </location>
</feature>
<keyword evidence="1" id="KW-1133">Transmembrane helix</keyword>
<dbReference type="Gene3D" id="2.40.70.10">
    <property type="entry name" value="Acid Proteases"/>
    <property type="match status" value="2"/>
</dbReference>
<dbReference type="SUPFAM" id="SSF50630">
    <property type="entry name" value="Acid proteases"/>
    <property type="match status" value="1"/>
</dbReference>
<dbReference type="InterPro" id="IPR021109">
    <property type="entry name" value="Peptidase_aspartic_dom_sf"/>
</dbReference>
<keyword evidence="2" id="KW-0732">Signal</keyword>
<reference evidence="4" key="1">
    <citation type="submission" date="2019-06" db="EMBL/GenBank/DDBJ databases">
        <authorList>
            <person name="Zheng W."/>
        </authorList>
    </citation>
    <scope>NUCLEOTIDE SEQUENCE</scope>
    <source>
        <strain evidence="4">QDHG01</strain>
    </source>
</reference>
<evidence type="ECO:0000256" key="2">
    <source>
        <dbReference type="SAM" id="SignalP"/>
    </source>
</evidence>
<feature type="transmembrane region" description="Helical" evidence="1">
    <location>
        <begin position="442"/>
        <end position="463"/>
    </location>
</feature>
<feature type="signal peptide" evidence="2">
    <location>
        <begin position="1"/>
        <end position="22"/>
    </location>
</feature>
<name>A0A8J8NRZ2_HALGN</name>
<keyword evidence="1" id="KW-0812">Transmembrane</keyword>
<dbReference type="InterPro" id="IPR033121">
    <property type="entry name" value="PEPTIDASE_A1"/>
</dbReference>